<evidence type="ECO:0000313" key="2">
    <source>
        <dbReference type="Proteomes" id="UP000669060"/>
    </source>
</evidence>
<keyword evidence="2" id="KW-1185">Reference proteome</keyword>
<name>A0ABS3TIZ2_9PSED</name>
<dbReference type="Proteomes" id="UP000669060">
    <property type="component" value="Unassembled WGS sequence"/>
</dbReference>
<proteinExistence type="predicted"/>
<dbReference type="RefSeq" id="WP_208311455.1">
    <property type="nucleotide sequence ID" value="NZ_JAELYA010000001.1"/>
</dbReference>
<protein>
    <submittedName>
        <fullName evidence="1">Uncharacterized protein</fullName>
    </submittedName>
</protein>
<reference evidence="1 2" key="1">
    <citation type="submission" date="2020-12" db="EMBL/GenBank/DDBJ databases">
        <title>Pseudomonas schmalbachii sp. nov. isolated from millipede gut.</title>
        <authorList>
            <person name="Shelomi M."/>
        </authorList>
    </citation>
    <scope>NUCLEOTIDE SEQUENCE [LARGE SCALE GENOMIC DNA]</scope>
    <source>
        <strain evidence="1 2">Milli4</strain>
    </source>
</reference>
<sequence>MSYDLMVFEPKDVPREKNAFLDWYQSQTEWSEGHSYDDPSVTTANLLEWYVAIRRYFPNMSGPDAYECADGEYNPRVTGYSIGRSVIYANFRWSEAASAYAAVRALAVKHGVGFFNVSANDGEIWFPPAEYIPDIMAIPDLMLSLEGQQAFKSPSVALIEAAVDWLQPAGGPGFLLLEKDNGYVQAGGGKGACTVEWREYSNGNFRHWVAGLPDHDAEANILILGNGVHFLVKANERLSNDNVKVVLRAFARGMSKPQDFVWRDISEQLNVEN</sequence>
<gene>
    <name evidence="1" type="ORF">JFY56_00080</name>
</gene>
<organism evidence="1 2">
    <name type="scientific">Pseudomonas schmalbachii</name>
    <dbReference type="NCBI Taxonomy" id="2816993"/>
    <lineage>
        <taxon>Bacteria</taxon>
        <taxon>Pseudomonadati</taxon>
        <taxon>Pseudomonadota</taxon>
        <taxon>Gammaproteobacteria</taxon>
        <taxon>Pseudomonadales</taxon>
        <taxon>Pseudomonadaceae</taxon>
        <taxon>Pseudomonas</taxon>
    </lineage>
</organism>
<dbReference type="EMBL" id="JAELYA010000001">
    <property type="protein sequence ID" value="MBO3273619.1"/>
    <property type="molecule type" value="Genomic_DNA"/>
</dbReference>
<comment type="caution">
    <text evidence="1">The sequence shown here is derived from an EMBL/GenBank/DDBJ whole genome shotgun (WGS) entry which is preliminary data.</text>
</comment>
<accession>A0ABS3TIZ2</accession>
<evidence type="ECO:0000313" key="1">
    <source>
        <dbReference type="EMBL" id="MBO3273619.1"/>
    </source>
</evidence>